<keyword evidence="2" id="KW-0813">Transport</keyword>
<dbReference type="Pfam" id="PF00664">
    <property type="entry name" value="ABC_membrane"/>
    <property type="match status" value="1"/>
</dbReference>
<dbReference type="InterPro" id="IPR036640">
    <property type="entry name" value="ABC1_TM_sf"/>
</dbReference>
<dbReference type="Gene3D" id="1.20.1560.10">
    <property type="entry name" value="ABC transporter type 1, transmembrane domain"/>
    <property type="match status" value="1"/>
</dbReference>
<protein>
    <submittedName>
        <fullName evidence="12">Multidrug ABC transporter permease</fullName>
    </submittedName>
</protein>
<evidence type="ECO:0000313" key="12">
    <source>
        <dbReference type="EMBL" id="OUP58386.1"/>
    </source>
</evidence>
<dbReference type="SUPFAM" id="SSF52540">
    <property type="entry name" value="P-loop containing nucleoside triphosphate hydrolases"/>
    <property type="match status" value="1"/>
</dbReference>
<accession>A0A1Y4LNV9</accession>
<dbReference type="Pfam" id="PF00005">
    <property type="entry name" value="ABC_tran"/>
    <property type="match status" value="1"/>
</dbReference>
<organism evidence="12 13">
    <name type="scientific">Butyricicoccus pullicaecorum</name>
    <dbReference type="NCBI Taxonomy" id="501571"/>
    <lineage>
        <taxon>Bacteria</taxon>
        <taxon>Bacillati</taxon>
        <taxon>Bacillota</taxon>
        <taxon>Clostridia</taxon>
        <taxon>Eubacteriales</taxon>
        <taxon>Butyricicoccaceae</taxon>
        <taxon>Butyricicoccus</taxon>
    </lineage>
</organism>
<comment type="caution">
    <text evidence="12">The sequence shown here is derived from an EMBL/GenBank/DDBJ whole genome shotgun (WGS) entry which is preliminary data.</text>
</comment>
<proteinExistence type="predicted"/>
<keyword evidence="7 9" id="KW-1133">Transmembrane helix</keyword>
<name>A0A1Y4LNV9_9FIRM</name>
<feature type="transmembrane region" description="Helical" evidence="9">
    <location>
        <begin position="154"/>
        <end position="171"/>
    </location>
</feature>
<dbReference type="PANTHER" id="PTHR43394">
    <property type="entry name" value="ATP-DEPENDENT PERMEASE MDL1, MITOCHONDRIAL"/>
    <property type="match status" value="1"/>
</dbReference>
<evidence type="ECO:0000256" key="3">
    <source>
        <dbReference type="ARBA" id="ARBA00022475"/>
    </source>
</evidence>
<dbReference type="InterPro" id="IPR039421">
    <property type="entry name" value="Type_1_exporter"/>
</dbReference>
<dbReference type="SUPFAM" id="SSF90123">
    <property type="entry name" value="ABC transporter transmembrane region"/>
    <property type="match status" value="1"/>
</dbReference>
<dbReference type="AlphaFoldDB" id="A0A1Y4LNV9"/>
<dbReference type="PROSITE" id="PS50929">
    <property type="entry name" value="ABC_TM1F"/>
    <property type="match status" value="1"/>
</dbReference>
<evidence type="ECO:0000259" key="11">
    <source>
        <dbReference type="PROSITE" id="PS50929"/>
    </source>
</evidence>
<sequence length="598" mass="65384">MSHHALFFERSGFVKQRSWLAILLSFAGPCRGKLVLSVICAIISVVGGFVPYLGVYEILRLFIHQSASGTELLRWAGVCLAGYTVKVAFYAFSTMLAHVSAYTILEGLRRQVAHKLMHAPLGSVLSKPVGSLKSTIVDRIEDIEPPLAHMIPELSSNVLLPIVVVIALFAMDWRMGLASLATIPAALIPMAAGLRTYNEKYAAYMAANAQVNSIIVEYVEGIEVVKAFNQSGASYEKFVRSVTSFRDFTLDWFRCTWKSMNLCLSILPTTLLATLPVGIALYQTGVLDPARLALCLMLVLGIVSPLVQAAAFLNSMKSMEFAVRDTRHLLDLKELPEASEPARLSGSGITLRDVSFSYSGKEEDTVLRHIDLELPANTFTALVGPSGGGKSTAARLIARFWDVTDGCIAIGGVDIRNLTLKQLADQVSFVTQDNFLFDCSLKENIRLGKPDATEEEVWAAARAAQCEEFLGRLEHGWDTPAGEAGKQLSGGERQRIAIARAILKDAPIVILDEATAFTDPENEDKIQRSLMALSRGKTLLVIAHRLSTIQNADQIVVLEKGRIVDKGTQPELLSRCPLYQKLWQAHVGAQNWAVGKEA</sequence>
<keyword evidence="6" id="KW-0067">ATP-binding</keyword>
<dbReference type="FunFam" id="3.40.50.300:FF:000221">
    <property type="entry name" value="Multidrug ABC transporter ATP-binding protein"/>
    <property type="match status" value="1"/>
</dbReference>
<dbReference type="InterPro" id="IPR017871">
    <property type="entry name" value="ABC_transporter-like_CS"/>
</dbReference>
<evidence type="ECO:0000256" key="1">
    <source>
        <dbReference type="ARBA" id="ARBA00004651"/>
    </source>
</evidence>
<keyword evidence="4 9" id="KW-0812">Transmembrane</keyword>
<evidence type="ECO:0000256" key="8">
    <source>
        <dbReference type="ARBA" id="ARBA00023136"/>
    </source>
</evidence>
<evidence type="ECO:0000259" key="10">
    <source>
        <dbReference type="PROSITE" id="PS50893"/>
    </source>
</evidence>
<gene>
    <name evidence="12" type="ORF">B5F15_07275</name>
</gene>
<dbReference type="EMBL" id="NFKL01000009">
    <property type="protein sequence ID" value="OUP58386.1"/>
    <property type="molecule type" value="Genomic_DNA"/>
</dbReference>
<dbReference type="GO" id="GO:0005886">
    <property type="term" value="C:plasma membrane"/>
    <property type="evidence" value="ECO:0007669"/>
    <property type="project" value="UniProtKB-SubCell"/>
</dbReference>
<feature type="domain" description="ABC transporter" evidence="10">
    <location>
        <begin position="349"/>
        <end position="585"/>
    </location>
</feature>
<feature type="transmembrane region" description="Helical" evidence="9">
    <location>
        <begin position="177"/>
        <end position="197"/>
    </location>
</feature>
<dbReference type="Proteomes" id="UP000195326">
    <property type="component" value="Unassembled WGS sequence"/>
</dbReference>
<feature type="transmembrane region" description="Helical" evidence="9">
    <location>
        <begin position="262"/>
        <end position="284"/>
    </location>
</feature>
<evidence type="ECO:0000256" key="5">
    <source>
        <dbReference type="ARBA" id="ARBA00022741"/>
    </source>
</evidence>
<dbReference type="PROSITE" id="PS50893">
    <property type="entry name" value="ABC_TRANSPORTER_2"/>
    <property type="match status" value="1"/>
</dbReference>
<dbReference type="InterPro" id="IPR011527">
    <property type="entry name" value="ABC1_TM_dom"/>
</dbReference>
<evidence type="ECO:0000256" key="2">
    <source>
        <dbReference type="ARBA" id="ARBA00022448"/>
    </source>
</evidence>
<comment type="subcellular location">
    <subcellularLocation>
        <location evidence="1">Cell membrane</location>
        <topology evidence="1">Multi-pass membrane protein</topology>
    </subcellularLocation>
</comment>
<evidence type="ECO:0000256" key="4">
    <source>
        <dbReference type="ARBA" id="ARBA00022692"/>
    </source>
</evidence>
<feature type="transmembrane region" description="Helical" evidence="9">
    <location>
        <begin position="34"/>
        <end position="55"/>
    </location>
</feature>
<dbReference type="GO" id="GO:0015421">
    <property type="term" value="F:ABC-type oligopeptide transporter activity"/>
    <property type="evidence" value="ECO:0007669"/>
    <property type="project" value="TreeGrafter"/>
</dbReference>
<dbReference type="PROSITE" id="PS00211">
    <property type="entry name" value="ABC_TRANSPORTER_1"/>
    <property type="match status" value="1"/>
</dbReference>
<dbReference type="InterPro" id="IPR027417">
    <property type="entry name" value="P-loop_NTPase"/>
</dbReference>
<dbReference type="GO" id="GO:0016887">
    <property type="term" value="F:ATP hydrolysis activity"/>
    <property type="evidence" value="ECO:0007669"/>
    <property type="project" value="InterPro"/>
</dbReference>
<keyword evidence="8 9" id="KW-0472">Membrane</keyword>
<dbReference type="RefSeq" id="WP_087414909.1">
    <property type="nucleotide sequence ID" value="NZ_NFKL01000009.1"/>
</dbReference>
<dbReference type="Gene3D" id="3.40.50.300">
    <property type="entry name" value="P-loop containing nucleotide triphosphate hydrolases"/>
    <property type="match status" value="1"/>
</dbReference>
<feature type="transmembrane region" description="Helical" evidence="9">
    <location>
        <begin position="290"/>
        <end position="313"/>
    </location>
</feature>
<evidence type="ECO:0000313" key="13">
    <source>
        <dbReference type="Proteomes" id="UP000195326"/>
    </source>
</evidence>
<keyword evidence="5" id="KW-0547">Nucleotide-binding</keyword>
<dbReference type="PANTHER" id="PTHR43394:SF1">
    <property type="entry name" value="ATP-BINDING CASSETTE SUB-FAMILY B MEMBER 10, MITOCHONDRIAL"/>
    <property type="match status" value="1"/>
</dbReference>
<reference evidence="13" key="1">
    <citation type="submission" date="2017-04" db="EMBL/GenBank/DDBJ databases">
        <title>Function of individual gut microbiota members based on whole genome sequencing of pure cultures obtained from chicken caecum.</title>
        <authorList>
            <person name="Medvecky M."/>
            <person name="Cejkova D."/>
            <person name="Polansky O."/>
            <person name="Karasova D."/>
            <person name="Kubasova T."/>
            <person name="Cizek A."/>
            <person name="Rychlik I."/>
        </authorList>
    </citation>
    <scope>NUCLEOTIDE SEQUENCE [LARGE SCALE GENOMIC DNA]</scope>
    <source>
        <strain evidence="13">An179</strain>
    </source>
</reference>
<dbReference type="SMART" id="SM00382">
    <property type="entry name" value="AAA"/>
    <property type="match status" value="1"/>
</dbReference>
<dbReference type="InterPro" id="IPR003439">
    <property type="entry name" value="ABC_transporter-like_ATP-bd"/>
</dbReference>
<evidence type="ECO:0000256" key="7">
    <source>
        <dbReference type="ARBA" id="ARBA00022989"/>
    </source>
</evidence>
<feature type="transmembrane region" description="Helical" evidence="9">
    <location>
        <begin position="75"/>
        <end position="105"/>
    </location>
</feature>
<feature type="domain" description="ABC transmembrane type-1" evidence="11">
    <location>
        <begin position="35"/>
        <end position="318"/>
    </location>
</feature>
<dbReference type="InterPro" id="IPR003593">
    <property type="entry name" value="AAA+_ATPase"/>
</dbReference>
<evidence type="ECO:0000256" key="6">
    <source>
        <dbReference type="ARBA" id="ARBA00022840"/>
    </source>
</evidence>
<dbReference type="GO" id="GO:0005524">
    <property type="term" value="F:ATP binding"/>
    <property type="evidence" value="ECO:0007669"/>
    <property type="project" value="UniProtKB-KW"/>
</dbReference>
<evidence type="ECO:0000256" key="9">
    <source>
        <dbReference type="SAM" id="Phobius"/>
    </source>
</evidence>
<keyword evidence="3" id="KW-1003">Cell membrane</keyword>